<dbReference type="UniPathway" id="UPA00077">
    <property type="reaction ID" value="UER00158"/>
</dbReference>
<dbReference type="GO" id="GO:0046655">
    <property type="term" value="P:folic acid metabolic process"/>
    <property type="evidence" value="ECO:0007669"/>
    <property type="project" value="TreeGrafter"/>
</dbReference>
<dbReference type="AlphaFoldDB" id="A0A0N0GR36"/>
<accession>A0A0N0GR36</accession>
<proteinExistence type="inferred from homology"/>
<dbReference type="InterPro" id="IPR001796">
    <property type="entry name" value="DHFR_dom"/>
</dbReference>
<dbReference type="PANTHER" id="PTHR48069">
    <property type="entry name" value="DIHYDROFOLATE REDUCTASE"/>
    <property type="match status" value="1"/>
</dbReference>
<dbReference type="GO" id="GO:0005829">
    <property type="term" value="C:cytosol"/>
    <property type="evidence" value="ECO:0007669"/>
    <property type="project" value="TreeGrafter"/>
</dbReference>
<reference evidence="11 12" key="1">
    <citation type="submission" date="2015-07" db="EMBL/GenBank/DDBJ databases">
        <title>Draft genome sequence of the Amantichitinum ursilacus IGB-41, a new chitin-degrading bacterium.</title>
        <authorList>
            <person name="Kirstahler P."/>
            <person name="Guenther M."/>
            <person name="Grumaz C."/>
            <person name="Rupp S."/>
            <person name="Zibek S."/>
            <person name="Sohn K."/>
        </authorList>
    </citation>
    <scope>NUCLEOTIDE SEQUENCE [LARGE SCALE GENOMIC DNA]</scope>
    <source>
        <strain evidence="11 12">IGB-41</strain>
    </source>
</reference>
<dbReference type="OrthoDB" id="9804315at2"/>
<dbReference type="PRINTS" id="PR00070">
    <property type="entry name" value="DHFR"/>
</dbReference>
<dbReference type="Proteomes" id="UP000037939">
    <property type="component" value="Unassembled WGS sequence"/>
</dbReference>
<comment type="caution">
    <text evidence="11">The sequence shown here is derived from an EMBL/GenBank/DDBJ whole genome shotgun (WGS) entry which is preliminary data.</text>
</comment>
<dbReference type="CDD" id="cd00209">
    <property type="entry name" value="DHFR"/>
    <property type="match status" value="1"/>
</dbReference>
<evidence type="ECO:0000313" key="12">
    <source>
        <dbReference type="Proteomes" id="UP000037939"/>
    </source>
</evidence>
<evidence type="ECO:0000256" key="9">
    <source>
        <dbReference type="RuleBase" id="RU004474"/>
    </source>
</evidence>
<dbReference type="GO" id="GO:0046452">
    <property type="term" value="P:dihydrofolate metabolic process"/>
    <property type="evidence" value="ECO:0007669"/>
    <property type="project" value="TreeGrafter"/>
</dbReference>
<gene>
    <name evidence="11" type="primary">dhfrIII</name>
    <name evidence="11" type="ORF">WG78_00380</name>
</gene>
<organism evidence="11 12">
    <name type="scientific">Amantichitinum ursilacus</name>
    <dbReference type="NCBI Taxonomy" id="857265"/>
    <lineage>
        <taxon>Bacteria</taxon>
        <taxon>Pseudomonadati</taxon>
        <taxon>Pseudomonadota</taxon>
        <taxon>Betaproteobacteria</taxon>
        <taxon>Neisseriales</taxon>
        <taxon>Chitinibacteraceae</taxon>
        <taxon>Amantichitinum</taxon>
    </lineage>
</organism>
<evidence type="ECO:0000313" key="11">
    <source>
        <dbReference type="EMBL" id="KPC55069.1"/>
    </source>
</evidence>
<keyword evidence="4 8" id="KW-0554">One-carbon metabolism</keyword>
<dbReference type="SUPFAM" id="SSF53597">
    <property type="entry name" value="Dihydrofolate reductase-like"/>
    <property type="match status" value="1"/>
</dbReference>
<dbReference type="EMBL" id="LAQT01000001">
    <property type="protein sequence ID" value="KPC55069.1"/>
    <property type="molecule type" value="Genomic_DNA"/>
</dbReference>
<dbReference type="Pfam" id="PF00186">
    <property type="entry name" value="DHFR_1"/>
    <property type="match status" value="1"/>
</dbReference>
<dbReference type="GO" id="GO:0004146">
    <property type="term" value="F:dihydrofolate reductase activity"/>
    <property type="evidence" value="ECO:0007669"/>
    <property type="project" value="UniProtKB-EC"/>
</dbReference>
<evidence type="ECO:0000256" key="1">
    <source>
        <dbReference type="ARBA" id="ARBA00004903"/>
    </source>
</evidence>
<keyword evidence="6 8" id="KW-0560">Oxidoreductase</keyword>
<dbReference type="EC" id="1.5.1.3" evidence="3 8"/>
<dbReference type="PANTHER" id="PTHR48069:SF3">
    <property type="entry name" value="DIHYDROFOLATE REDUCTASE"/>
    <property type="match status" value="1"/>
</dbReference>
<name>A0A0N0GR36_9NEIS</name>
<dbReference type="InterPro" id="IPR017925">
    <property type="entry name" value="DHFR_CS"/>
</dbReference>
<evidence type="ECO:0000256" key="7">
    <source>
        <dbReference type="ARBA" id="ARBA00025067"/>
    </source>
</evidence>
<dbReference type="PROSITE" id="PS51330">
    <property type="entry name" value="DHFR_2"/>
    <property type="match status" value="1"/>
</dbReference>
<dbReference type="InterPro" id="IPR012259">
    <property type="entry name" value="DHFR"/>
</dbReference>
<dbReference type="GO" id="GO:0006730">
    <property type="term" value="P:one-carbon metabolic process"/>
    <property type="evidence" value="ECO:0007669"/>
    <property type="project" value="UniProtKB-KW"/>
</dbReference>
<evidence type="ECO:0000256" key="4">
    <source>
        <dbReference type="ARBA" id="ARBA00022563"/>
    </source>
</evidence>
<dbReference type="RefSeq" id="WP_053935803.1">
    <property type="nucleotide sequence ID" value="NZ_LAQT01000001.1"/>
</dbReference>
<evidence type="ECO:0000256" key="5">
    <source>
        <dbReference type="ARBA" id="ARBA00022857"/>
    </source>
</evidence>
<comment type="catalytic activity">
    <reaction evidence="8">
        <text>(6S)-5,6,7,8-tetrahydrofolate + NADP(+) = 7,8-dihydrofolate + NADPH + H(+)</text>
        <dbReference type="Rhea" id="RHEA:15009"/>
        <dbReference type="ChEBI" id="CHEBI:15378"/>
        <dbReference type="ChEBI" id="CHEBI:57451"/>
        <dbReference type="ChEBI" id="CHEBI:57453"/>
        <dbReference type="ChEBI" id="CHEBI:57783"/>
        <dbReference type="ChEBI" id="CHEBI:58349"/>
        <dbReference type="EC" id="1.5.1.3"/>
    </reaction>
</comment>
<dbReference type="GO" id="GO:0046654">
    <property type="term" value="P:tetrahydrofolate biosynthetic process"/>
    <property type="evidence" value="ECO:0007669"/>
    <property type="project" value="UniProtKB-UniPathway"/>
</dbReference>
<dbReference type="FunFam" id="3.40.430.10:FF:000001">
    <property type="entry name" value="Dihydrofolate reductase"/>
    <property type="match status" value="1"/>
</dbReference>
<dbReference type="GO" id="GO:0070401">
    <property type="term" value="F:NADP+ binding"/>
    <property type="evidence" value="ECO:0007669"/>
    <property type="project" value="UniProtKB-ARBA"/>
</dbReference>
<feature type="domain" description="DHFR" evidence="10">
    <location>
        <begin position="10"/>
        <end position="167"/>
    </location>
</feature>
<dbReference type="STRING" id="857265.WG78_00380"/>
<evidence type="ECO:0000256" key="6">
    <source>
        <dbReference type="ARBA" id="ARBA00023002"/>
    </source>
</evidence>
<sequence length="169" mass="18675">MTTMHKHKPELALIAAVGENRVIGIENRLPWRLPDDLKRFKALTLGKPVLMGRKTWDSLGRPLPGRRNLVVTRQSSWVAEGAEAFASIDAAVAAVPDVQSVFVIGGGEIYTQALQQADVLYLTEVAASPDGDAYFPEFDRSVWREVSREAHVDAASGVHYAFVEYRKQA</sequence>
<keyword evidence="12" id="KW-1185">Reference proteome</keyword>
<dbReference type="PATRIC" id="fig|857265.3.peg.80"/>
<comment type="function">
    <text evidence="7 8">Key enzyme in folate metabolism. Catalyzes an essential reaction for de novo glycine and purine synthesis, and for DNA precursor synthesis.</text>
</comment>
<comment type="pathway">
    <text evidence="1 8">Cofactor biosynthesis; tetrahydrofolate biosynthesis; 5,6,7,8-tetrahydrofolate from 7,8-dihydrofolate: step 1/1.</text>
</comment>
<evidence type="ECO:0000256" key="2">
    <source>
        <dbReference type="ARBA" id="ARBA00009539"/>
    </source>
</evidence>
<dbReference type="PROSITE" id="PS00075">
    <property type="entry name" value="DHFR_1"/>
    <property type="match status" value="1"/>
</dbReference>
<dbReference type="PIRSF" id="PIRSF000194">
    <property type="entry name" value="DHFR"/>
    <property type="match status" value="1"/>
</dbReference>
<comment type="similarity">
    <text evidence="2 8 9">Belongs to the dihydrofolate reductase family.</text>
</comment>
<keyword evidence="5 8" id="KW-0521">NADP</keyword>
<protein>
    <recommendedName>
        <fullName evidence="3 8">Dihydrofolate reductase</fullName>
        <ecNumber evidence="3 8">1.5.1.3</ecNumber>
    </recommendedName>
</protein>
<dbReference type="InterPro" id="IPR024072">
    <property type="entry name" value="DHFR-like_dom_sf"/>
</dbReference>
<dbReference type="Gene3D" id="3.40.430.10">
    <property type="entry name" value="Dihydrofolate Reductase, subunit A"/>
    <property type="match status" value="1"/>
</dbReference>
<evidence type="ECO:0000256" key="8">
    <source>
        <dbReference type="PIRNR" id="PIRNR000194"/>
    </source>
</evidence>
<evidence type="ECO:0000256" key="3">
    <source>
        <dbReference type="ARBA" id="ARBA00012856"/>
    </source>
</evidence>
<evidence type="ECO:0000259" key="10">
    <source>
        <dbReference type="PROSITE" id="PS51330"/>
    </source>
</evidence>